<evidence type="ECO:0000313" key="1">
    <source>
        <dbReference type="EMBL" id="VDP11967.1"/>
    </source>
</evidence>
<accession>A0A183IU24</accession>
<name>A0A183IU24_9BILA</name>
<gene>
    <name evidence="1" type="ORF">SBAD_LOCUS7121</name>
</gene>
<organism evidence="3">
    <name type="scientific">Soboliphyme baturini</name>
    <dbReference type="NCBI Taxonomy" id="241478"/>
    <lineage>
        <taxon>Eukaryota</taxon>
        <taxon>Metazoa</taxon>
        <taxon>Ecdysozoa</taxon>
        <taxon>Nematoda</taxon>
        <taxon>Enoplea</taxon>
        <taxon>Dorylaimia</taxon>
        <taxon>Dioctophymatida</taxon>
        <taxon>Dioctophymatoidea</taxon>
        <taxon>Soboliphymatidae</taxon>
        <taxon>Soboliphyme</taxon>
    </lineage>
</organism>
<keyword evidence="2" id="KW-1185">Reference proteome</keyword>
<reference evidence="3" key="1">
    <citation type="submission" date="2016-06" db="UniProtKB">
        <authorList>
            <consortium name="WormBaseParasite"/>
        </authorList>
    </citation>
    <scope>IDENTIFICATION</scope>
</reference>
<evidence type="ECO:0000313" key="2">
    <source>
        <dbReference type="Proteomes" id="UP000270296"/>
    </source>
</evidence>
<reference evidence="1 2" key="2">
    <citation type="submission" date="2018-11" db="EMBL/GenBank/DDBJ databases">
        <authorList>
            <consortium name="Pathogen Informatics"/>
        </authorList>
    </citation>
    <scope>NUCLEOTIDE SEQUENCE [LARGE SCALE GENOMIC DNA]</scope>
</reference>
<dbReference type="Proteomes" id="UP000270296">
    <property type="component" value="Unassembled WGS sequence"/>
</dbReference>
<dbReference type="WBParaSite" id="SBAD_0000738701-mRNA-1">
    <property type="protein sequence ID" value="SBAD_0000738701-mRNA-1"/>
    <property type="gene ID" value="SBAD_0000738701"/>
</dbReference>
<dbReference type="AlphaFoldDB" id="A0A183IU24"/>
<sequence length="103" mass="11413">MDDGATGPLAIWLHGNGKRTPGIACRVVASVRSRHVAAFTCVSSETRKRFDRLNALFLNKRHTWSTGPVAHGFDPGTTTKPFLATPRLASHNMDYERHVSTWP</sequence>
<dbReference type="EMBL" id="UZAM01010339">
    <property type="protein sequence ID" value="VDP11967.1"/>
    <property type="molecule type" value="Genomic_DNA"/>
</dbReference>
<protein>
    <submittedName>
        <fullName evidence="3">Secreted protein</fullName>
    </submittedName>
</protein>
<proteinExistence type="predicted"/>
<evidence type="ECO:0000313" key="3">
    <source>
        <dbReference type="WBParaSite" id="SBAD_0000738701-mRNA-1"/>
    </source>
</evidence>